<accession>A0ACA9KRG6</accession>
<keyword evidence="2" id="KW-1185">Reference proteome</keyword>
<comment type="caution">
    <text evidence="1">The sequence shown here is derived from an EMBL/GenBank/DDBJ whole genome shotgun (WGS) entry which is preliminary data.</text>
</comment>
<dbReference type="Proteomes" id="UP000789860">
    <property type="component" value="Unassembled WGS sequence"/>
</dbReference>
<sequence length="190" mass="22441">MESTNSIYKYISFNEKKGVIKYQFKKFDDNELNYDEFIRLLDSENEHFFKEFTEALNDATNKLTTYFWECPYITKETKNKQFEFVVTKCPELKFISQDYSSFEEHINKNDNSYVCSFSSLGKDATLIIPVPQEGLDYKNLSNFTKNAPKEQQIKFWKEVVNKLDEGLEIDTPQWLSTSGLGVHYLHVRID</sequence>
<feature type="non-terminal residue" evidence="1">
    <location>
        <position position="190"/>
    </location>
</feature>
<organism evidence="1 2">
    <name type="scientific">Scutellospora calospora</name>
    <dbReference type="NCBI Taxonomy" id="85575"/>
    <lineage>
        <taxon>Eukaryota</taxon>
        <taxon>Fungi</taxon>
        <taxon>Fungi incertae sedis</taxon>
        <taxon>Mucoromycota</taxon>
        <taxon>Glomeromycotina</taxon>
        <taxon>Glomeromycetes</taxon>
        <taxon>Diversisporales</taxon>
        <taxon>Gigasporaceae</taxon>
        <taxon>Scutellospora</taxon>
    </lineage>
</organism>
<proteinExistence type="predicted"/>
<reference evidence="1" key="1">
    <citation type="submission" date="2021-06" db="EMBL/GenBank/DDBJ databases">
        <authorList>
            <person name="Kallberg Y."/>
            <person name="Tangrot J."/>
            <person name="Rosling A."/>
        </authorList>
    </citation>
    <scope>NUCLEOTIDE SEQUENCE</scope>
    <source>
        <strain evidence="1">AU212A</strain>
    </source>
</reference>
<evidence type="ECO:0000313" key="2">
    <source>
        <dbReference type="Proteomes" id="UP000789860"/>
    </source>
</evidence>
<dbReference type="EMBL" id="CAJVPM010002418">
    <property type="protein sequence ID" value="CAG8486089.1"/>
    <property type="molecule type" value="Genomic_DNA"/>
</dbReference>
<evidence type="ECO:0000313" key="1">
    <source>
        <dbReference type="EMBL" id="CAG8486089.1"/>
    </source>
</evidence>
<name>A0ACA9KRG6_9GLOM</name>
<gene>
    <name evidence="1" type="ORF">SCALOS_LOCUS2636</name>
</gene>
<protein>
    <submittedName>
        <fullName evidence="1">5284_t:CDS:1</fullName>
    </submittedName>
</protein>